<sequence length="221" mass="24972">MKKSLLFIFIIMMAIPYSGMAQMEKGSWMLRGKFGLNYERNNTDIMSTLPDYPNQPDIVESVPSMEISPGVGYFVSENLALGIEGMYGRSRGRFSNSFSETTKLITNTFGIGLFVRKYVPLNDKISFYMEANGGRDWEKPFGKNEAGEKFNSIKSNSVRLNGILGFQYLITKNIGLDVYSNLIRYTSKNTIDLIRDEKIAAENQLSLNLNSHFGIGLNVFF</sequence>
<evidence type="ECO:0000313" key="2">
    <source>
        <dbReference type="EMBL" id="SDY65334.1"/>
    </source>
</evidence>
<reference evidence="2 3" key="1">
    <citation type="submission" date="2016-10" db="EMBL/GenBank/DDBJ databases">
        <authorList>
            <person name="Varghese N."/>
            <person name="Submissions S."/>
        </authorList>
    </citation>
    <scope>NUCLEOTIDE SEQUENCE [LARGE SCALE GENOMIC DNA]</scope>
    <source>
        <strain evidence="2 3">DSM 17997</strain>
    </source>
</reference>
<keyword evidence="3" id="KW-1185">Reference proteome</keyword>
<protein>
    <submittedName>
        <fullName evidence="2">Outer membrane protein beta-barrel domain-containing protein</fullName>
    </submittedName>
</protein>
<evidence type="ECO:0000259" key="1">
    <source>
        <dbReference type="Pfam" id="PF13568"/>
    </source>
</evidence>
<name>A0A1H3LMY1_9BACT</name>
<proteinExistence type="predicted"/>
<comment type="caution">
    <text evidence="2">The sequence shown here is derived from an EMBL/GenBank/DDBJ whole genome shotgun (WGS) entry which is preliminary data.</text>
</comment>
<dbReference type="SUPFAM" id="SSF56925">
    <property type="entry name" value="OMPA-like"/>
    <property type="match status" value="1"/>
</dbReference>
<dbReference type="RefSeq" id="WP_019596500.1">
    <property type="nucleotide sequence ID" value="NZ_FNQC01000002.1"/>
</dbReference>
<dbReference type="Proteomes" id="UP000199663">
    <property type="component" value="Unassembled WGS sequence"/>
</dbReference>
<dbReference type="InterPro" id="IPR025665">
    <property type="entry name" value="Beta-barrel_OMP_2"/>
</dbReference>
<dbReference type="Gene3D" id="2.40.160.20">
    <property type="match status" value="1"/>
</dbReference>
<gene>
    <name evidence="2" type="ORF">SAMN05444412_102116</name>
</gene>
<dbReference type="EMBL" id="FNQC01000002">
    <property type="protein sequence ID" value="SDY65334.1"/>
    <property type="molecule type" value="Genomic_DNA"/>
</dbReference>
<dbReference type="InterPro" id="IPR011250">
    <property type="entry name" value="OMP/PagP_B-barrel"/>
</dbReference>
<dbReference type="Pfam" id="PF13568">
    <property type="entry name" value="OMP_b-brl_2"/>
    <property type="match status" value="1"/>
</dbReference>
<organism evidence="2 3">
    <name type="scientific">Rhodonellum ikkaensis</name>
    <dbReference type="NCBI Taxonomy" id="336829"/>
    <lineage>
        <taxon>Bacteria</taxon>
        <taxon>Pseudomonadati</taxon>
        <taxon>Bacteroidota</taxon>
        <taxon>Cytophagia</taxon>
        <taxon>Cytophagales</taxon>
        <taxon>Cytophagaceae</taxon>
        <taxon>Rhodonellum</taxon>
    </lineage>
</organism>
<feature type="domain" description="Outer membrane protein beta-barrel" evidence="1">
    <location>
        <begin position="21"/>
        <end position="179"/>
    </location>
</feature>
<accession>A0A1H3LMY1</accession>
<evidence type="ECO:0000313" key="3">
    <source>
        <dbReference type="Proteomes" id="UP000199663"/>
    </source>
</evidence>